<accession>A0ABV3AK54</accession>
<reference evidence="1 2" key="1">
    <citation type="submission" date="2024-06" db="EMBL/GenBank/DDBJ databases">
        <title>The Natural Products Discovery Center: Release of the First 8490 Sequenced Strains for Exploring Actinobacteria Biosynthetic Diversity.</title>
        <authorList>
            <person name="Kalkreuter E."/>
            <person name="Kautsar S.A."/>
            <person name="Yang D."/>
            <person name="Bader C.D."/>
            <person name="Teijaro C.N."/>
            <person name="Fluegel L."/>
            <person name="Davis C.M."/>
            <person name="Simpson J.R."/>
            <person name="Lauterbach L."/>
            <person name="Steele A.D."/>
            <person name="Gui C."/>
            <person name="Meng S."/>
            <person name="Li G."/>
            <person name="Viehrig K."/>
            <person name="Ye F."/>
            <person name="Su P."/>
            <person name="Kiefer A.F."/>
            <person name="Nichols A."/>
            <person name="Cepeda A.J."/>
            <person name="Yan W."/>
            <person name="Fan B."/>
            <person name="Jiang Y."/>
            <person name="Adhikari A."/>
            <person name="Zheng C.-J."/>
            <person name="Schuster L."/>
            <person name="Cowan T.M."/>
            <person name="Smanski M.J."/>
            <person name="Chevrette M.G."/>
            <person name="De Carvalho L.P.S."/>
            <person name="Shen B."/>
        </authorList>
    </citation>
    <scope>NUCLEOTIDE SEQUENCE [LARGE SCALE GENOMIC DNA]</scope>
    <source>
        <strain evidence="1 2">NPDC020594</strain>
    </source>
</reference>
<dbReference type="Proteomes" id="UP001551011">
    <property type="component" value="Unassembled WGS sequence"/>
</dbReference>
<protein>
    <submittedName>
        <fullName evidence="1">Uncharacterized protein</fullName>
    </submittedName>
</protein>
<proteinExistence type="predicted"/>
<evidence type="ECO:0000313" key="2">
    <source>
        <dbReference type="Proteomes" id="UP001551011"/>
    </source>
</evidence>
<comment type="caution">
    <text evidence="1">The sequence shown here is derived from an EMBL/GenBank/DDBJ whole genome shotgun (WGS) entry which is preliminary data.</text>
</comment>
<organism evidence="1 2">
    <name type="scientific">Streptomyces flaveolus</name>
    <dbReference type="NCBI Taxonomy" id="67297"/>
    <lineage>
        <taxon>Bacteria</taxon>
        <taxon>Bacillati</taxon>
        <taxon>Actinomycetota</taxon>
        <taxon>Actinomycetes</taxon>
        <taxon>Kitasatosporales</taxon>
        <taxon>Streptomycetaceae</taxon>
        <taxon>Streptomyces</taxon>
    </lineage>
</organism>
<gene>
    <name evidence="1" type="ORF">AB0H04_36670</name>
</gene>
<name>A0ABV3AK54_9ACTN</name>
<dbReference type="RefSeq" id="WP_158712622.1">
    <property type="nucleotide sequence ID" value="NZ_JBFAEG010000034.1"/>
</dbReference>
<dbReference type="EMBL" id="JBFAEG010000034">
    <property type="protein sequence ID" value="MEU5712318.1"/>
    <property type="molecule type" value="Genomic_DNA"/>
</dbReference>
<evidence type="ECO:0000313" key="1">
    <source>
        <dbReference type="EMBL" id="MEU5712318.1"/>
    </source>
</evidence>
<sequence>MAVSALGCLAVAVVPRWPLVPLMPAVDSTGAVLSTAGMLGRITGGYASLRGGPRRWAAS</sequence>
<keyword evidence="2" id="KW-1185">Reference proteome</keyword>